<comment type="caution">
    <text evidence="2">The sequence shown here is derived from an EMBL/GenBank/DDBJ whole genome shotgun (WGS) entry which is preliminary data.</text>
</comment>
<evidence type="ECO:0000259" key="1">
    <source>
        <dbReference type="PROSITE" id="PS51186"/>
    </source>
</evidence>
<protein>
    <submittedName>
        <fullName evidence="2">GNAT family N-acetyltransferase</fullName>
    </submittedName>
</protein>
<dbReference type="InterPro" id="IPR000182">
    <property type="entry name" value="GNAT_dom"/>
</dbReference>
<accession>A0A6L7HW74</accession>
<dbReference type="EMBL" id="WRPA01000001">
    <property type="protein sequence ID" value="MXR67388.1"/>
    <property type="molecule type" value="Genomic_DNA"/>
</dbReference>
<keyword evidence="3" id="KW-1185">Reference proteome</keyword>
<dbReference type="RefSeq" id="WP_160793380.1">
    <property type="nucleotide sequence ID" value="NZ_WRPA01000001.1"/>
</dbReference>
<dbReference type="PROSITE" id="PS51186">
    <property type="entry name" value="GNAT"/>
    <property type="match status" value="1"/>
</dbReference>
<dbReference type="SUPFAM" id="SSF55729">
    <property type="entry name" value="Acyl-CoA N-acyltransferases (Nat)"/>
    <property type="match status" value="1"/>
</dbReference>
<evidence type="ECO:0000313" key="2">
    <source>
        <dbReference type="EMBL" id="MXR67388.1"/>
    </source>
</evidence>
<dbReference type="Pfam" id="PF00583">
    <property type="entry name" value="Acetyltransf_1"/>
    <property type="match status" value="1"/>
</dbReference>
<dbReference type="CDD" id="cd04301">
    <property type="entry name" value="NAT_SF"/>
    <property type="match status" value="1"/>
</dbReference>
<dbReference type="Proteomes" id="UP000474778">
    <property type="component" value="Unassembled WGS sequence"/>
</dbReference>
<sequence>MISQVEIRPLAQEDFERVIALGNLVHGDGYLDEQMLSQIQKKAFKSNINANFVAYLDDRLVGFRLTYAPGNWSLDRWCSPELWPVEPQDCCYFKCNTVAEEARGLGIGKALLDSSIEACKVQGALAGVSHLWKQSPENSAVGYFTKAGGLLIKEHPERWNNNPDHPDYVCVLCGSDCHCVACEMILTF</sequence>
<evidence type="ECO:0000313" key="3">
    <source>
        <dbReference type="Proteomes" id="UP000474778"/>
    </source>
</evidence>
<reference evidence="2 3" key="1">
    <citation type="submission" date="2019-12" db="EMBL/GenBank/DDBJ databases">
        <title>Shewanella insulae sp. nov., isolated from a tidal flat.</title>
        <authorList>
            <person name="Yoon J.-H."/>
        </authorList>
    </citation>
    <scope>NUCLEOTIDE SEQUENCE [LARGE SCALE GENOMIC DNA]</scope>
    <source>
        <strain evidence="2 3">JBTF-M18</strain>
    </source>
</reference>
<keyword evidence="2" id="KW-0808">Transferase</keyword>
<dbReference type="Gene3D" id="3.40.630.30">
    <property type="match status" value="1"/>
</dbReference>
<dbReference type="AlphaFoldDB" id="A0A6L7HW74"/>
<feature type="domain" description="N-acetyltransferase" evidence="1">
    <location>
        <begin position="5"/>
        <end position="188"/>
    </location>
</feature>
<dbReference type="InterPro" id="IPR016181">
    <property type="entry name" value="Acyl_CoA_acyltransferase"/>
</dbReference>
<name>A0A6L7HW74_9GAMM</name>
<dbReference type="GO" id="GO:0016747">
    <property type="term" value="F:acyltransferase activity, transferring groups other than amino-acyl groups"/>
    <property type="evidence" value="ECO:0007669"/>
    <property type="project" value="InterPro"/>
</dbReference>
<gene>
    <name evidence="2" type="ORF">GNT65_01645</name>
</gene>
<organism evidence="2 3">
    <name type="scientific">Shewanella insulae</name>
    <dbReference type="NCBI Taxonomy" id="2681496"/>
    <lineage>
        <taxon>Bacteria</taxon>
        <taxon>Pseudomonadati</taxon>
        <taxon>Pseudomonadota</taxon>
        <taxon>Gammaproteobacteria</taxon>
        <taxon>Alteromonadales</taxon>
        <taxon>Shewanellaceae</taxon>
        <taxon>Shewanella</taxon>
    </lineage>
</organism>
<proteinExistence type="predicted"/>